<proteinExistence type="predicted"/>
<feature type="transmembrane region" description="Helical" evidence="1">
    <location>
        <begin position="214"/>
        <end position="241"/>
    </location>
</feature>
<dbReference type="EMBL" id="FNVA01000005">
    <property type="protein sequence ID" value="SEG44749.1"/>
    <property type="molecule type" value="Genomic_DNA"/>
</dbReference>
<keyword evidence="1" id="KW-1133">Transmembrane helix</keyword>
<keyword evidence="3" id="KW-1185">Reference proteome</keyword>
<protein>
    <recommendedName>
        <fullName evidence="4">Dolichyl-phosphate-mannose-protein mannosyltransferase</fullName>
    </recommendedName>
</protein>
<feature type="transmembrane region" description="Helical" evidence="1">
    <location>
        <begin position="388"/>
        <end position="405"/>
    </location>
</feature>
<evidence type="ECO:0000313" key="2">
    <source>
        <dbReference type="EMBL" id="SEG44749.1"/>
    </source>
</evidence>
<dbReference type="OrthoDB" id="136232at2"/>
<dbReference type="Proteomes" id="UP000236728">
    <property type="component" value="Unassembled WGS sequence"/>
</dbReference>
<reference evidence="2 3" key="1">
    <citation type="submission" date="2016-10" db="EMBL/GenBank/DDBJ databases">
        <authorList>
            <person name="de Groot N.N."/>
        </authorList>
    </citation>
    <scope>NUCLEOTIDE SEQUENCE [LARGE SCALE GENOMIC DNA]</scope>
    <source>
        <strain evidence="2 3">DSM 22489</strain>
    </source>
</reference>
<evidence type="ECO:0008006" key="4">
    <source>
        <dbReference type="Google" id="ProtNLM"/>
    </source>
</evidence>
<feature type="transmembrane region" description="Helical" evidence="1">
    <location>
        <begin position="12"/>
        <end position="32"/>
    </location>
</feature>
<feature type="transmembrane region" description="Helical" evidence="1">
    <location>
        <begin position="167"/>
        <end position="185"/>
    </location>
</feature>
<dbReference type="AlphaFoldDB" id="A0A1H6A7M6"/>
<dbReference type="RefSeq" id="WP_103933852.1">
    <property type="nucleotide sequence ID" value="NZ_FNVA01000005.1"/>
</dbReference>
<sequence length="464" mass="52364">MQRNSSKQSPFRAPAMIFWAAFGLRIAVIVIGRTWRVNPIGGNFEFGFEAGRIARALVTGHGYADPFNGHTGPTAWIAPGYPLLLALAFKLFGLYSKMASFFVKSVDSLFSAAIAPAIYEIAARCFDSRGVGRRASTRLAPIAWWSAWTWALYPAALQYAIHWLWDMSIAAMLFTWTIVFILRLARTGEATPDQVCFPTSEAFANQSEPRWGTWIALGLTWGVLMLTNPSLSTCLPAELLWLAWQRLRTPSGFNFAPLRQLIAGTVITGALCAACLAPWILRNERAMHAFVPTRSNLGVELYQSTLEVNNGMPWGTSMPLFAGAPEYKDYVRLGEVEYSKRMGVIGQQRIHDYPGRFWRWTALRFQYYWFGLPHPEDRKPAQEFVRQLNYSFITVCGVLGLLLMFRQRITGAGLIALIFLMEPLVYYGVTVQPRFRHPIEPLMTVLAVYLFRSADTSRTWSGRV</sequence>
<gene>
    <name evidence="2" type="ORF">SAMN05421819_2983</name>
</gene>
<evidence type="ECO:0000256" key="1">
    <source>
        <dbReference type="SAM" id="Phobius"/>
    </source>
</evidence>
<feature type="transmembrane region" description="Helical" evidence="1">
    <location>
        <begin position="411"/>
        <end position="429"/>
    </location>
</feature>
<feature type="transmembrane region" description="Helical" evidence="1">
    <location>
        <begin position="76"/>
        <end position="95"/>
    </location>
</feature>
<keyword evidence="1" id="KW-0812">Transmembrane</keyword>
<feature type="transmembrane region" description="Helical" evidence="1">
    <location>
        <begin position="261"/>
        <end position="281"/>
    </location>
</feature>
<evidence type="ECO:0000313" key="3">
    <source>
        <dbReference type="Proteomes" id="UP000236728"/>
    </source>
</evidence>
<accession>A0A1H6A7M6</accession>
<keyword evidence="1" id="KW-0472">Membrane</keyword>
<name>A0A1H6A7M6_9BACT</name>
<organism evidence="2 3">
    <name type="scientific">Bryocella elongata</name>
    <dbReference type="NCBI Taxonomy" id="863522"/>
    <lineage>
        <taxon>Bacteria</taxon>
        <taxon>Pseudomonadati</taxon>
        <taxon>Acidobacteriota</taxon>
        <taxon>Terriglobia</taxon>
        <taxon>Terriglobales</taxon>
        <taxon>Acidobacteriaceae</taxon>
        <taxon>Bryocella</taxon>
    </lineage>
</organism>